<dbReference type="Proteomes" id="UP001642484">
    <property type="component" value="Unassembled WGS sequence"/>
</dbReference>
<comment type="caution">
    <text evidence="2">The sequence shown here is derived from an EMBL/GenBank/DDBJ whole genome shotgun (WGS) entry which is preliminary data.</text>
</comment>
<protein>
    <submittedName>
        <fullName evidence="2">Uncharacterized protein</fullName>
    </submittedName>
</protein>
<accession>A0ABP0IGJ5</accession>
<dbReference type="EMBL" id="CAXAMN010002879">
    <property type="protein sequence ID" value="CAK9001699.1"/>
    <property type="molecule type" value="Genomic_DNA"/>
</dbReference>
<evidence type="ECO:0000313" key="2">
    <source>
        <dbReference type="EMBL" id="CAK9001699.1"/>
    </source>
</evidence>
<keyword evidence="3" id="KW-1185">Reference proteome</keyword>
<reference evidence="2 3" key="1">
    <citation type="submission" date="2024-02" db="EMBL/GenBank/DDBJ databases">
        <authorList>
            <person name="Chen Y."/>
            <person name="Shah S."/>
            <person name="Dougan E. K."/>
            <person name="Thang M."/>
            <person name="Chan C."/>
        </authorList>
    </citation>
    <scope>NUCLEOTIDE SEQUENCE [LARGE SCALE GENOMIC DNA]</scope>
</reference>
<evidence type="ECO:0000313" key="3">
    <source>
        <dbReference type="Proteomes" id="UP001642484"/>
    </source>
</evidence>
<proteinExistence type="predicted"/>
<organism evidence="2 3">
    <name type="scientific">Durusdinium trenchii</name>
    <dbReference type="NCBI Taxonomy" id="1381693"/>
    <lineage>
        <taxon>Eukaryota</taxon>
        <taxon>Sar</taxon>
        <taxon>Alveolata</taxon>
        <taxon>Dinophyceae</taxon>
        <taxon>Suessiales</taxon>
        <taxon>Symbiodiniaceae</taxon>
        <taxon>Durusdinium</taxon>
    </lineage>
</organism>
<name>A0ABP0IGJ5_9DINO</name>
<sequence length="115" mass="12075">MASSGVLDLEASTTASVADAGSAVVAQATNPAHVPDEGTNAAGVANESLLERTPPPKRLRRSHRFRIVTEEEADTLPLDELFDDNTWILLSSEVSGSESGPSNSEAKEVTQAEAQ</sequence>
<feature type="compositionally biased region" description="Low complexity" evidence="1">
    <location>
        <begin position="93"/>
        <end position="104"/>
    </location>
</feature>
<feature type="region of interest" description="Disordered" evidence="1">
    <location>
        <begin position="28"/>
        <end position="60"/>
    </location>
</feature>
<feature type="compositionally biased region" description="Basic and acidic residues" evidence="1">
    <location>
        <begin position="105"/>
        <end position="115"/>
    </location>
</feature>
<evidence type="ECO:0000256" key="1">
    <source>
        <dbReference type="SAM" id="MobiDB-lite"/>
    </source>
</evidence>
<gene>
    <name evidence="2" type="ORF">CCMP2556_LOCUS6564</name>
</gene>
<feature type="region of interest" description="Disordered" evidence="1">
    <location>
        <begin position="93"/>
        <end position="115"/>
    </location>
</feature>